<dbReference type="HOGENOM" id="CLU_028627_0_0_1"/>
<dbReference type="PROSITE" id="PS50011">
    <property type="entry name" value="PROTEIN_KINASE_DOM"/>
    <property type="match status" value="1"/>
</dbReference>
<organism evidence="2 3">
    <name type="scientific">Phialophora macrospora</name>
    <dbReference type="NCBI Taxonomy" id="1851006"/>
    <lineage>
        <taxon>Eukaryota</taxon>
        <taxon>Fungi</taxon>
        <taxon>Dikarya</taxon>
        <taxon>Ascomycota</taxon>
        <taxon>Pezizomycotina</taxon>
        <taxon>Eurotiomycetes</taxon>
        <taxon>Chaetothyriomycetidae</taxon>
        <taxon>Chaetothyriales</taxon>
        <taxon>Herpotrichiellaceae</taxon>
        <taxon>Phialophora</taxon>
    </lineage>
</organism>
<dbReference type="PANTHER" id="PTHR37542">
    <property type="entry name" value="HELO DOMAIN-CONTAINING PROTEIN-RELATED"/>
    <property type="match status" value="1"/>
</dbReference>
<dbReference type="PANTHER" id="PTHR37542:SF3">
    <property type="entry name" value="PRION-INHIBITION AND PROPAGATION HELO DOMAIN-CONTAINING PROTEIN"/>
    <property type="match status" value="1"/>
</dbReference>
<protein>
    <recommendedName>
        <fullName evidence="1">Protein kinase domain-containing protein</fullName>
    </recommendedName>
</protein>
<evidence type="ECO:0000313" key="3">
    <source>
        <dbReference type="Proteomes" id="UP000054266"/>
    </source>
</evidence>
<gene>
    <name evidence="2" type="ORF">PV04_00250</name>
</gene>
<dbReference type="Proteomes" id="UP000054266">
    <property type="component" value="Unassembled WGS sequence"/>
</dbReference>
<dbReference type="SUPFAM" id="SSF56112">
    <property type="entry name" value="Protein kinase-like (PK-like)"/>
    <property type="match status" value="1"/>
</dbReference>
<dbReference type="GO" id="GO:0005524">
    <property type="term" value="F:ATP binding"/>
    <property type="evidence" value="ECO:0007669"/>
    <property type="project" value="InterPro"/>
</dbReference>
<dbReference type="Gene3D" id="1.10.510.10">
    <property type="entry name" value="Transferase(Phosphotransferase) domain 1"/>
    <property type="match status" value="1"/>
</dbReference>
<name>A0A0D2D3H8_9EURO</name>
<sequence>MVDGGVGIAGLVLAVPGLVDLTIKYIRAIEHKIAIYRTAGAHLADSLQEHDIQTSQLEVCLGFVKAASASFPAELETLVRKALARLTGSLEVALASLEENLDRDDRLRKWRYTMYGRAELKRDLDRVARDQLLFYRAVQWSVLSGGSTVQAHLAEQQQQQQQGREDSGPLARVKRLKDAINLRVKGNDNDRNMPKMLLDGDEFSSATYRALPHSEVGVLTLRSESQAEAEIGGSDVFVPIALVEYRPYVEQDTKKIRDIALVLHHTSESMAILPCKGFEAKVNADPARFELIFPLPVGTAQPRTLRDVLLGEESRLGVPFSLSWRLELAVRLATAIMYVHTSGLVHKNIRPENLILLGDRGGTSSTERPARPQSKTAGKLYLIGFEFARKEEDVSTRIGDNAWWRNIYRHPQRQGVHPEIDFNMLHDIYSLGVVLLEIALWRSFVLEETDRDTGEKSFMVNRDAVKISDRKTGRLKSPEEIKRVFVDKAVDFIPQVFGDRYRDTVVMCLNCLDEGGLKDISDAKDNDGITVGMAYIERILTTLEEIVV</sequence>
<dbReference type="InterPro" id="IPR000719">
    <property type="entry name" value="Prot_kinase_dom"/>
</dbReference>
<dbReference type="GO" id="GO:0004672">
    <property type="term" value="F:protein kinase activity"/>
    <property type="evidence" value="ECO:0007669"/>
    <property type="project" value="InterPro"/>
</dbReference>
<feature type="domain" description="Protein kinase" evidence="1">
    <location>
        <begin position="205"/>
        <end position="548"/>
    </location>
</feature>
<evidence type="ECO:0000259" key="1">
    <source>
        <dbReference type="PROSITE" id="PS50011"/>
    </source>
</evidence>
<dbReference type="EMBL" id="KN846956">
    <property type="protein sequence ID" value="KIW72026.1"/>
    <property type="molecule type" value="Genomic_DNA"/>
</dbReference>
<dbReference type="AlphaFoldDB" id="A0A0D2D3H8"/>
<proteinExistence type="predicted"/>
<accession>A0A0D2D3H8</accession>
<keyword evidence="3" id="KW-1185">Reference proteome</keyword>
<reference evidence="2 3" key="1">
    <citation type="submission" date="2015-01" db="EMBL/GenBank/DDBJ databases">
        <title>The Genome Sequence of Capronia semiimmersa CBS27337.</title>
        <authorList>
            <consortium name="The Broad Institute Genomics Platform"/>
            <person name="Cuomo C."/>
            <person name="de Hoog S."/>
            <person name="Gorbushina A."/>
            <person name="Stielow B."/>
            <person name="Teixiera M."/>
            <person name="Abouelleil A."/>
            <person name="Chapman S.B."/>
            <person name="Priest M."/>
            <person name="Young S.K."/>
            <person name="Wortman J."/>
            <person name="Nusbaum C."/>
            <person name="Birren B."/>
        </authorList>
    </citation>
    <scope>NUCLEOTIDE SEQUENCE [LARGE SCALE GENOMIC DNA]</scope>
    <source>
        <strain evidence="2 3">CBS 27337</strain>
    </source>
</reference>
<evidence type="ECO:0000313" key="2">
    <source>
        <dbReference type="EMBL" id="KIW72026.1"/>
    </source>
</evidence>
<dbReference type="InterPro" id="IPR011009">
    <property type="entry name" value="Kinase-like_dom_sf"/>
</dbReference>